<dbReference type="InterPro" id="IPR032799">
    <property type="entry name" value="TAXi_C"/>
</dbReference>
<accession>A0A438FES6</accession>
<evidence type="ECO:0000259" key="4">
    <source>
        <dbReference type="PROSITE" id="PS51767"/>
    </source>
</evidence>
<dbReference type="PROSITE" id="PS51767">
    <property type="entry name" value="PEPTIDASE_A1"/>
    <property type="match status" value="1"/>
</dbReference>
<dbReference type="InterPro" id="IPR033121">
    <property type="entry name" value="PEPTIDASE_A1"/>
</dbReference>
<dbReference type="SUPFAM" id="SSF50630">
    <property type="entry name" value="Acid proteases"/>
    <property type="match status" value="1"/>
</dbReference>
<evidence type="ECO:0000256" key="1">
    <source>
        <dbReference type="ARBA" id="ARBA00007447"/>
    </source>
</evidence>
<evidence type="ECO:0000256" key="3">
    <source>
        <dbReference type="SAM" id="SignalP"/>
    </source>
</evidence>
<feature type="active site" evidence="2">
    <location>
        <position position="396"/>
    </location>
</feature>
<dbReference type="GO" id="GO:0006508">
    <property type="term" value="P:proteolysis"/>
    <property type="evidence" value="ECO:0007669"/>
    <property type="project" value="UniProtKB-KW"/>
</dbReference>
<feature type="active site" evidence="2">
    <location>
        <position position="191"/>
    </location>
</feature>
<dbReference type="GO" id="GO:0004190">
    <property type="term" value="F:aspartic-type endopeptidase activity"/>
    <property type="evidence" value="ECO:0007669"/>
    <property type="project" value="InterPro"/>
</dbReference>
<dbReference type="InterPro" id="IPR021109">
    <property type="entry name" value="Peptidase_aspartic_dom_sf"/>
</dbReference>
<protein>
    <submittedName>
        <fullName evidence="5">Aspartyl protease family protein</fullName>
    </submittedName>
</protein>
<dbReference type="InterPro" id="IPR001461">
    <property type="entry name" value="Aspartic_peptidase_A1"/>
</dbReference>
<dbReference type="Gene3D" id="2.40.70.10">
    <property type="entry name" value="Acid Proteases"/>
    <property type="match status" value="2"/>
</dbReference>
<keyword evidence="3" id="KW-0732">Signal</keyword>
<dbReference type="InterPro" id="IPR032861">
    <property type="entry name" value="TAXi_N"/>
</dbReference>
<dbReference type="Pfam" id="PF14541">
    <property type="entry name" value="TAXi_C"/>
    <property type="match status" value="1"/>
</dbReference>
<evidence type="ECO:0000313" key="6">
    <source>
        <dbReference type="Proteomes" id="UP000288805"/>
    </source>
</evidence>
<keyword evidence="5" id="KW-0645">Protease</keyword>
<feature type="domain" description="Peptidase A1" evidence="4">
    <location>
        <begin position="175"/>
        <end position="515"/>
    </location>
</feature>
<dbReference type="Proteomes" id="UP000288805">
    <property type="component" value="Unassembled WGS sequence"/>
</dbReference>
<gene>
    <name evidence="5" type="primary">VvCHDh000056_8</name>
    <name evidence="5" type="ORF">CK203_113640</name>
</gene>
<sequence>MHQWVLKPALLLLFSCQTPTPKNLSPHTHIYTQRLSLPLCNSSSSTMVDPTPSVPFILLSLLLLGLGNGVVCLEEKRVLSLQKVQPKLQSTDTSCFSQKSRREMGATILEMKHRDHCSGVTRDWNEKLQKRLTMDAERVKSLQSRIKRTVPSNTEDVSNAQIPVTSGIELETLNYIVTVELGARKMTVIVDTGSDLTWVQCQPCDSCYNQHDPVFKPSTSPSYQPILCNASACQSLQFATGNSGVCGSAAPICNYAINYGDGSFTRGELGHEKLKFGTILVKDFIFGCGRNNKGLFGGVSGLMGLGRSDLSLISQTSGIFGGVFSYCLPSTERKGSGSLILGGNSSVYRNSSPISYAKMIENPQLYNFYFINLTGISIGGVALQAPSVGPSRILVDSGTVITRLPPTIYKALKAEFLKQFTGFPPAPAFSILDTCFNLSAYQEVDIPTIKLHFEGNAELTVDVTGVFYFVKSDASQVCLALASLEYQDEVAILGNYQQKNLRVIYDTKETKVGFALETCSFE</sequence>
<organism evidence="5 6">
    <name type="scientific">Vitis vinifera</name>
    <name type="common">Grape</name>
    <dbReference type="NCBI Taxonomy" id="29760"/>
    <lineage>
        <taxon>Eukaryota</taxon>
        <taxon>Viridiplantae</taxon>
        <taxon>Streptophyta</taxon>
        <taxon>Embryophyta</taxon>
        <taxon>Tracheophyta</taxon>
        <taxon>Spermatophyta</taxon>
        <taxon>Magnoliopsida</taxon>
        <taxon>eudicotyledons</taxon>
        <taxon>Gunneridae</taxon>
        <taxon>Pentapetalae</taxon>
        <taxon>rosids</taxon>
        <taxon>Vitales</taxon>
        <taxon>Vitaceae</taxon>
        <taxon>Viteae</taxon>
        <taxon>Vitis</taxon>
    </lineage>
</organism>
<dbReference type="FunFam" id="2.40.70.10:FF:000021">
    <property type="entry name" value="Aspartyl protease AED1"/>
    <property type="match status" value="1"/>
</dbReference>
<evidence type="ECO:0000256" key="2">
    <source>
        <dbReference type="PIRSR" id="PIRSR601461-1"/>
    </source>
</evidence>
<comment type="similarity">
    <text evidence="1">Belongs to the peptidase A1 family.</text>
</comment>
<dbReference type="FunFam" id="2.40.70.10:FF:000049">
    <property type="entry name" value="Aspartyl protease AED1"/>
    <property type="match status" value="1"/>
</dbReference>
<dbReference type="InterPro" id="IPR001969">
    <property type="entry name" value="Aspartic_peptidase_AS"/>
</dbReference>
<proteinExistence type="inferred from homology"/>
<dbReference type="PROSITE" id="PS00141">
    <property type="entry name" value="ASP_PROTEASE"/>
    <property type="match status" value="1"/>
</dbReference>
<reference evidence="5 6" key="1">
    <citation type="journal article" date="2018" name="PLoS Genet.">
        <title>Population sequencing reveals clonal diversity and ancestral inbreeding in the grapevine cultivar Chardonnay.</title>
        <authorList>
            <person name="Roach M.J."/>
            <person name="Johnson D.L."/>
            <person name="Bohlmann J."/>
            <person name="van Vuuren H.J."/>
            <person name="Jones S.J."/>
            <person name="Pretorius I.S."/>
            <person name="Schmidt S.A."/>
            <person name="Borneman A.R."/>
        </authorList>
    </citation>
    <scope>NUCLEOTIDE SEQUENCE [LARGE SCALE GENOMIC DNA]</scope>
    <source>
        <strain evidence="6">cv. Chardonnay</strain>
        <tissue evidence="5">Leaf</tissue>
    </source>
</reference>
<feature type="chain" id="PRO_5019456368" evidence="3">
    <location>
        <begin position="17"/>
        <end position="522"/>
    </location>
</feature>
<dbReference type="PANTHER" id="PTHR13683:SF827">
    <property type="entry name" value="PEPTIDASE A1 DOMAIN-CONTAINING PROTEIN"/>
    <property type="match status" value="1"/>
</dbReference>
<dbReference type="Pfam" id="PF14543">
    <property type="entry name" value="TAXi_N"/>
    <property type="match status" value="1"/>
</dbReference>
<evidence type="ECO:0000313" key="5">
    <source>
        <dbReference type="EMBL" id="RVW58489.1"/>
    </source>
</evidence>
<dbReference type="CDD" id="cd05472">
    <property type="entry name" value="cnd41_like"/>
    <property type="match status" value="1"/>
</dbReference>
<dbReference type="EMBL" id="QGNW01000948">
    <property type="protein sequence ID" value="RVW58489.1"/>
    <property type="molecule type" value="Genomic_DNA"/>
</dbReference>
<dbReference type="AlphaFoldDB" id="A0A438FES6"/>
<feature type="signal peptide" evidence="3">
    <location>
        <begin position="1"/>
        <end position="16"/>
    </location>
</feature>
<dbReference type="PANTHER" id="PTHR13683">
    <property type="entry name" value="ASPARTYL PROTEASES"/>
    <property type="match status" value="1"/>
</dbReference>
<keyword evidence="5" id="KW-0378">Hydrolase</keyword>
<name>A0A438FES6_VITVI</name>
<comment type="caution">
    <text evidence="5">The sequence shown here is derived from an EMBL/GenBank/DDBJ whole genome shotgun (WGS) entry which is preliminary data.</text>
</comment>
<dbReference type="InterPro" id="IPR033873">
    <property type="entry name" value="CND41-like"/>
</dbReference>